<proteinExistence type="predicted"/>
<dbReference type="EMBL" id="LCKS01000007">
    <property type="protein sequence ID" value="KKU02787.1"/>
    <property type="molecule type" value="Genomic_DNA"/>
</dbReference>
<protein>
    <recommendedName>
        <fullName evidence="3">DUF218 domain-containing protein</fullName>
    </recommendedName>
</protein>
<dbReference type="Proteomes" id="UP000034264">
    <property type="component" value="Unassembled WGS sequence"/>
</dbReference>
<evidence type="ECO:0008006" key="3">
    <source>
        <dbReference type="Google" id="ProtNLM"/>
    </source>
</evidence>
<evidence type="ECO:0000313" key="2">
    <source>
        <dbReference type="Proteomes" id="UP000034264"/>
    </source>
</evidence>
<dbReference type="AlphaFoldDB" id="A0A0G1M3W9"/>
<accession>A0A0G1M3W9</accession>
<comment type="caution">
    <text evidence="1">The sequence shown here is derived from an EMBL/GenBank/DDBJ whole genome shotgun (WGS) entry which is preliminary data.</text>
</comment>
<name>A0A0G1M3W9_9BACT</name>
<organism evidence="1 2">
    <name type="scientific">Candidatus Amesbacteria bacterium GW2011_GWC2_45_19</name>
    <dbReference type="NCBI Taxonomy" id="1618366"/>
    <lineage>
        <taxon>Bacteria</taxon>
        <taxon>Candidatus Amesiibacteriota</taxon>
    </lineage>
</organism>
<sequence length="231" mass="26330">MQTQNREISKQVTPPKLGQQTINLLNELCFLPDSPIQKVDLIFVFGVMQFDLAAKAAKELLIKNTSKKVIVSGGTPQFSDHSLLSYTKPESEEILQRIDPKNFPLVIFETESVANNTVENVRLSLNKFPYLSEVKKIFYLCHSHGSRRCYLSLRKFLPKTKLLLKSFPRKLSNNLSVVSREKWFLSGEGTERVWAEFLRIKKYGERGDIVYNSETKGLVDEITSLTASPIS</sequence>
<reference evidence="1 2" key="1">
    <citation type="journal article" date="2015" name="Nature">
        <title>rRNA introns, odd ribosomes, and small enigmatic genomes across a large radiation of phyla.</title>
        <authorList>
            <person name="Brown C.T."/>
            <person name="Hug L.A."/>
            <person name="Thomas B.C."/>
            <person name="Sharon I."/>
            <person name="Castelle C.J."/>
            <person name="Singh A."/>
            <person name="Wilkins M.J."/>
            <person name="Williams K.H."/>
            <person name="Banfield J.F."/>
        </authorList>
    </citation>
    <scope>NUCLEOTIDE SEQUENCE [LARGE SCALE GENOMIC DNA]</scope>
</reference>
<dbReference type="Gene3D" id="3.40.50.620">
    <property type="entry name" value="HUPs"/>
    <property type="match status" value="1"/>
</dbReference>
<evidence type="ECO:0000313" key="1">
    <source>
        <dbReference type="EMBL" id="KKU02787.1"/>
    </source>
</evidence>
<dbReference type="InterPro" id="IPR014729">
    <property type="entry name" value="Rossmann-like_a/b/a_fold"/>
</dbReference>
<gene>
    <name evidence="1" type="ORF">UX05_C0007G0016</name>
</gene>